<evidence type="ECO:0000313" key="11">
    <source>
        <dbReference type="EMBL" id="EIE20034.1"/>
    </source>
</evidence>
<evidence type="ECO:0000313" key="12">
    <source>
        <dbReference type="Proteomes" id="UP000007264"/>
    </source>
</evidence>
<dbReference type="Pfam" id="PF11051">
    <property type="entry name" value="Mannosyl_trans3"/>
    <property type="match status" value="2"/>
</dbReference>
<evidence type="ECO:0008006" key="13">
    <source>
        <dbReference type="Google" id="ProtNLM"/>
    </source>
</evidence>
<comment type="caution">
    <text evidence="11">The sequence shown here is derived from an EMBL/GenBank/DDBJ whole genome shotgun (WGS) entry which is preliminary data.</text>
</comment>
<dbReference type="InterPro" id="IPR022751">
    <property type="entry name" value="Alpha_mannosyltransferase"/>
</dbReference>
<dbReference type="InterPro" id="IPR029044">
    <property type="entry name" value="Nucleotide-diphossugar_trans"/>
</dbReference>
<comment type="similarity">
    <text evidence="3">Belongs to the MNN1/MNT family.</text>
</comment>
<keyword evidence="4" id="KW-0808">Transferase</keyword>
<evidence type="ECO:0000256" key="7">
    <source>
        <dbReference type="ARBA" id="ARBA00022989"/>
    </source>
</evidence>
<dbReference type="GO" id="GO:0046354">
    <property type="term" value="P:mannan biosynthetic process"/>
    <property type="evidence" value="ECO:0007669"/>
    <property type="project" value="TreeGrafter"/>
</dbReference>
<dbReference type="EMBL" id="AGSI01000017">
    <property type="protein sequence ID" value="EIE20034.1"/>
    <property type="molecule type" value="Genomic_DNA"/>
</dbReference>
<evidence type="ECO:0000256" key="4">
    <source>
        <dbReference type="ARBA" id="ARBA00022679"/>
    </source>
</evidence>
<dbReference type="AlphaFoldDB" id="I0YNR5"/>
<name>I0YNR5_COCSC</name>
<evidence type="ECO:0000256" key="8">
    <source>
        <dbReference type="ARBA" id="ARBA00023034"/>
    </source>
</evidence>
<comment type="subcellular location">
    <subcellularLocation>
        <location evidence="10">Endomembrane system</location>
        <topology evidence="10">Single-pass membrane protein</topology>
    </subcellularLocation>
    <subcellularLocation>
        <location evidence="1">Golgi apparatus membrane</location>
    </subcellularLocation>
    <subcellularLocation>
        <location evidence="2">Membrane</location>
        <topology evidence="2">Single-pass type II membrane protein</topology>
    </subcellularLocation>
</comment>
<keyword evidence="9" id="KW-0472">Membrane</keyword>
<keyword evidence="6" id="KW-0735">Signal-anchor</keyword>
<dbReference type="PANTHER" id="PTHR31646:SF1">
    <property type="entry name" value="ALPHA-1,2-MANNOSYLTRANSFERASE MNN2"/>
    <property type="match status" value="1"/>
</dbReference>
<dbReference type="SUPFAM" id="SSF53448">
    <property type="entry name" value="Nucleotide-diphospho-sugar transferases"/>
    <property type="match status" value="1"/>
</dbReference>
<evidence type="ECO:0000256" key="9">
    <source>
        <dbReference type="ARBA" id="ARBA00023136"/>
    </source>
</evidence>
<evidence type="ECO:0000256" key="3">
    <source>
        <dbReference type="ARBA" id="ARBA00009105"/>
    </source>
</evidence>
<keyword evidence="8" id="KW-0333">Golgi apparatus</keyword>
<dbReference type="KEGG" id="csl:COCSUDRAFT_48762"/>
<dbReference type="PANTHER" id="PTHR31646">
    <property type="entry name" value="ALPHA-1,2-MANNOSYLTRANSFERASE MNN2"/>
    <property type="match status" value="1"/>
</dbReference>
<reference evidence="11 12" key="1">
    <citation type="journal article" date="2012" name="Genome Biol.">
        <title>The genome of the polar eukaryotic microalga coccomyxa subellipsoidea reveals traits of cold adaptation.</title>
        <authorList>
            <person name="Blanc G."/>
            <person name="Agarkova I."/>
            <person name="Grimwood J."/>
            <person name="Kuo A."/>
            <person name="Brueggeman A."/>
            <person name="Dunigan D."/>
            <person name="Gurnon J."/>
            <person name="Ladunga I."/>
            <person name="Lindquist E."/>
            <person name="Lucas S."/>
            <person name="Pangilinan J."/>
            <person name="Proschold T."/>
            <person name="Salamov A."/>
            <person name="Schmutz J."/>
            <person name="Weeks D."/>
            <person name="Yamada T."/>
            <person name="Claverie J.M."/>
            <person name="Grigoriev I."/>
            <person name="Van Etten J."/>
            <person name="Lomsadze A."/>
            <person name="Borodovsky M."/>
        </authorList>
    </citation>
    <scope>NUCLEOTIDE SEQUENCE [LARGE SCALE GENOMIC DNA]</scope>
    <source>
        <strain evidence="11 12">C-169</strain>
    </source>
</reference>
<evidence type="ECO:0000256" key="10">
    <source>
        <dbReference type="ARBA" id="ARBA00037847"/>
    </source>
</evidence>
<evidence type="ECO:0000256" key="1">
    <source>
        <dbReference type="ARBA" id="ARBA00004394"/>
    </source>
</evidence>
<dbReference type="eggNOG" id="ENOG502S0GU">
    <property type="taxonomic scope" value="Eukaryota"/>
</dbReference>
<dbReference type="Gene3D" id="3.90.550.10">
    <property type="entry name" value="Spore Coat Polysaccharide Biosynthesis Protein SpsA, Chain A"/>
    <property type="match status" value="1"/>
</dbReference>
<dbReference type="Proteomes" id="UP000007264">
    <property type="component" value="Unassembled WGS sequence"/>
</dbReference>
<evidence type="ECO:0000256" key="2">
    <source>
        <dbReference type="ARBA" id="ARBA00004606"/>
    </source>
</evidence>
<dbReference type="STRING" id="574566.I0YNR5"/>
<keyword evidence="5" id="KW-0812">Transmembrane</keyword>
<dbReference type="GO" id="GO:0000139">
    <property type="term" value="C:Golgi membrane"/>
    <property type="evidence" value="ECO:0007669"/>
    <property type="project" value="UniProtKB-SubCell"/>
</dbReference>
<sequence>MNAGVSRPSLRSRKACPSIAHAAEGAGRSTVSLPEIRSEVQDWVRDGLRLPKEDVKRARAQWQRFRLEAPDYPQNFFQGKGIAILAGGPQYMVPAWVNVKMLRKAGCHLPVEMLFPAAEYPTVELVSALAELGVTCRVLPNGVVQSSRKTKPSESGAEMAVDPMSGFTLKIAAVILSNFQEVIFLDSDNVAVDDVGTLFRSPHYRDTGAMLWPDYWASSAAPDMHDILGLKTLPEGTSESGQMVFDKMRVWDALVLAAYFNMNSGFYYEMFSNFMGKGDKESFSFAFAATKTPYYMVPHPVGSLGLMRHYCSPDQSLCWEEFTGNTMTQYSPTGQLLFLHTNLSPKWNLMVPGDFKAYTRRWQVLVPGNERLSKFEAEWGRDVEFDIWQSITDFRCAGFFRRYMEEYTRADARLGRQPMLGVQGFHPLNEGVNFRQAYRWGLRGSYLDFTQVNFGDSLQHFKNTRIKPIGAWHRRVLMRILKTDIYFRLW</sequence>
<evidence type="ECO:0000256" key="5">
    <source>
        <dbReference type="ARBA" id="ARBA00022692"/>
    </source>
</evidence>
<protein>
    <recommendedName>
        <fullName evidence="13">Nucleotide-diphospho-sugar transferase</fullName>
    </recommendedName>
</protein>
<dbReference type="GeneID" id="17038008"/>
<gene>
    <name evidence="11" type="ORF">COCSUDRAFT_48762</name>
</gene>
<dbReference type="OrthoDB" id="507736at2759"/>
<keyword evidence="12" id="KW-1185">Reference proteome</keyword>
<proteinExistence type="inferred from homology"/>
<dbReference type="RefSeq" id="XP_005644578.1">
    <property type="nucleotide sequence ID" value="XM_005644521.1"/>
</dbReference>
<dbReference type="GO" id="GO:0000026">
    <property type="term" value="F:alpha-1,2-mannosyltransferase activity"/>
    <property type="evidence" value="ECO:0007669"/>
    <property type="project" value="TreeGrafter"/>
</dbReference>
<keyword evidence="7" id="KW-1133">Transmembrane helix</keyword>
<organism evidence="11 12">
    <name type="scientific">Coccomyxa subellipsoidea (strain C-169)</name>
    <name type="common">Green microalga</name>
    <dbReference type="NCBI Taxonomy" id="574566"/>
    <lineage>
        <taxon>Eukaryota</taxon>
        <taxon>Viridiplantae</taxon>
        <taxon>Chlorophyta</taxon>
        <taxon>core chlorophytes</taxon>
        <taxon>Trebouxiophyceae</taxon>
        <taxon>Trebouxiophyceae incertae sedis</taxon>
        <taxon>Coccomyxaceae</taxon>
        <taxon>Coccomyxa</taxon>
        <taxon>Coccomyxa subellipsoidea</taxon>
    </lineage>
</organism>
<evidence type="ECO:0000256" key="6">
    <source>
        <dbReference type="ARBA" id="ARBA00022968"/>
    </source>
</evidence>
<accession>I0YNR5</accession>